<dbReference type="AlphaFoldDB" id="A0A0L0BQG4"/>
<evidence type="ECO:0000313" key="1">
    <source>
        <dbReference type="EMBL" id="KNC21449.1"/>
    </source>
</evidence>
<accession>A0A0L0BQG4</accession>
<keyword evidence="2" id="KW-1185">Reference proteome</keyword>
<organism evidence="1 2">
    <name type="scientific">Lucilia cuprina</name>
    <name type="common">Green bottle fly</name>
    <name type="synonym">Australian sheep blowfly</name>
    <dbReference type="NCBI Taxonomy" id="7375"/>
    <lineage>
        <taxon>Eukaryota</taxon>
        <taxon>Metazoa</taxon>
        <taxon>Ecdysozoa</taxon>
        <taxon>Arthropoda</taxon>
        <taxon>Hexapoda</taxon>
        <taxon>Insecta</taxon>
        <taxon>Pterygota</taxon>
        <taxon>Neoptera</taxon>
        <taxon>Endopterygota</taxon>
        <taxon>Diptera</taxon>
        <taxon>Brachycera</taxon>
        <taxon>Muscomorpha</taxon>
        <taxon>Oestroidea</taxon>
        <taxon>Calliphoridae</taxon>
        <taxon>Luciliinae</taxon>
        <taxon>Lucilia</taxon>
    </lineage>
</organism>
<proteinExistence type="predicted"/>
<name>A0A0L0BQG4_LUCCU</name>
<comment type="caution">
    <text evidence="1">The sequence shown here is derived from an EMBL/GenBank/DDBJ whole genome shotgun (WGS) entry which is preliminary data.</text>
</comment>
<gene>
    <name evidence="1" type="ORF">FF38_12604</name>
</gene>
<dbReference type="Proteomes" id="UP000037069">
    <property type="component" value="Unassembled WGS sequence"/>
</dbReference>
<dbReference type="EMBL" id="JRES01001623">
    <property type="protein sequence ID" value="KNC21449.1"/>
    <property type="molecule type" value="Genomic_DNA"/>
</dbReference>
<reference evidence="1 2" key="1">
    <citation type="journal article" date="2015" name="Nat. Commun.">
        <title>Lucilia cuprina genome unlocks parasitic fly biology to underpin future interventions.</title>
        <authorList>
            <person name="Anstead C.A."/>
            <person name="Korhonen P.K."/>
            <person name="Young N.D."/>
            <person name="Hall R.S."/>
            <person name="Jex A.R."/>
            <person name="Murali S.C."/>
            <person name="Hughes D.S."/>
            <person name="Lee S.F."/>
            <person name="Perry T."/>
            <person name="Stroehlein A.J."/>
            <person name="Ansell B.R."/>
            <person name="Breugelmans B."/>
            <person name="Hofmann A."/>
            <person name="Qu J."/>
            <person name="Dugan S."/>
            <person name="Lee S.L."/>
            <person name="Chao H."/>
            <person name="Dinh H."/>
            <person name="Han Y."/>
            <person name="Doddapaneni H.V."/>
            <person name="Worley K.C."/>
            <person name="Muzny D.M."/>
            <person name="Ioannidis P."/>
            <person name="Waterhouse R.M."/>
            <person name="Zdobnov E.M."/>
            <person name="James P.J."/>
            <person name="Bagnall N.H."/>
            <person name="Kotze A.C."/>
            <person name="Gibbs R.A."/>
            <person name="Richards S."/>
            <person name="Batterham P."/>
            <person name="Gasser R.B."/>
        </authorList>
    </citation>
    <scope>NUCLEOTIDE SEQUENCE [LARGE SCALE GENOMIC DNA]</scope>
    <source>
        <strain evidence="1 2">LS</strain>
        <tissue evidence="1">Full body</tissue>
    </source>
</reference>
<evidence type="ECO:0000313" key="2">
    <source>
        <dbReference type="Proteomes" id="UP000037069"/>
    </source>
</evidence>
<sequence>MQQVQGHVHIQTITIIISVRVGDGEDDCTAVTMTLMLLGGEGELEIKYGLGVKNPAFVVGADVDILSGEDEGEKDLIFTPMGDVDEEGGGGGVKNKGSVDKLLKLKLSLLVDNNVVGVVIVAVENCGIPVALATIVGSDIVDLLVPVVVVVEVLLHIEDNTKAAATVCS</sequence>
<protein>
    <submittedName>
        <fullName evidence="1">Uncharacterized protein</fullName>
    </submittedName>
</protein>